<sequence length="596" mass="67299">MFEMTRCPWVRGRQLFPSVAKTTGRRSHSPPRRKLKAMLSAITPTASDDDLIVQNTKLLYYCAHNLIRFKLCNQTLGRQFSNRFCIRLLDAMLLLVFAMRKGILGDLKFPPPLHSSAAPDSPRFTLMGSQDLFVKSRSNVSTTLETPRDARTLRVIPDMEHLRSRASAVEEQFRAYRHNALLCFTHNSPCTLNNRGHRGPAIVVRAITSHLGGTGLDSRRSHSRESCRTMPLVGGFSRVASVPPSLTFNCCFVSSLHPHGFSRPCFKSRPNLSTARLQSGDSKIMHTYNTANNYRLLFTVDFKSAQFVVSNLGYIQFGVVPDGICCLRQSCTRLAKKVRHITLHSNLLPKYLMKSTYLTLANLNYDCCYPEHDYSKFIILTTFDASLTRGDKEVFCTRHKTCSLQHACCAEIFRRGEKGGACLAVLPGRSTRVSYIVSEPPVSRPQPAVTSYRRAASFNMRLRRVTAGVLGRPSRPASHGERHLPPPSYRLLMTQGLIPWLVEVVPAYRGLSVRAPIATTGCPGFCSDVTKKKRKRRRMWVSNCLRKRTEQNAAVFLDELSSQPEEGRYQYFCRINADDSEHLLTLIEDTIRKDDT</sequence>
<comment type="caution">
    <text evidence="1">The sequence shown here is derived from an EMBL/GenBank/DDBJ whole genome shotgun (WGS) entry which is preliminary data.</text>
</comment>
<gene>
    <name evidence="1" type="ORF">PR048_010823</name>
</gene>
<protein>
    <submittedName>
        <fullName evidence="1">Uncharacterized protein</fullName>
    </submittedName>
</protein>
<dbReference type="Proteomes" id="UP001159363">
    <property type="component" value="Chromosome 3"/>
</dbReference>
<proteinExistence type="predicted"/>
<accession>A0ABQ9I475</accession>
<organism evidence="1 2">
    <name type="scientific">Dryococelus australis</name>
    <dbReference type="NCBI Taxonomy" id="614101"/>
    <lineage>
        <taxon>Eukaryota</taxon>
        <taxon>Metazoa</taxon>
        <taxon>Ecdysozoa</taxon>
        <taxon>Arthropoda</taxon>
        <taxon>Hexapoda</taxon>
        <taxon>Insecta</taxon>
        <taxon>Pterygota</taxon>
        <taxon>Neoptera</taxon>
        <taxon>Polyneoptera</taxon>
        <taxon>Phasmatodea</taxon>
        <taxon>Verophasmatodea</taxon>
        <taxon>Anareolatae</taxon>
        <taxon>Phasmatidae</taxon>
        <taxon>Eurycanthinae</taxon>
        <taxon>Dryococelus</taxon>
    </lineage>
</organism>
<evidence type="ECO:0000313" key="2">
    <source>
        <dbReference type="Proteomes" id="UP001159363"/>
    </source>
</evidence>
<reference evidence="1 2" key="1">
    <citation type="submission" date="2023-02" db="EMBL/GenBank/DDBJ databases">
        <title>LHISI_Scaffold_Assembly.</title>
        <authorList>
            <person name="Stuart O.P."/>
            <person name="Cleave R."/>
            <person name="Magrath M.J.L."/>
            <person name="Mikheyev A.S."/>
        </authorList>
    </citation>
    <scope>NUCLEOTIDE SEQUENCE [LARGE SCALE GENOMIC DNA]</scope>
    <source>
        <strain evidence="1">Daus_M_001</strain>
        <tissue evidence="1">Leg muscle</tissue>
    </source>
</reference>
<dbReference type="EMBL" id="JARBHB010000003">
    <property type="protein sequence ID" value="KAJ8891307.1"/>
    <property type="molecule type" value="Genomic_DNA"/>
</dbReference>
<name>A0ABQ9I475_9NEOP</name>
<evidence type="ECO:0000313" key="1">
    <source>
        <dbReference type="EMBL" id="KAJ8891307.1"/>
    </source>
</evidence>
<keyword evidence="2" id="KW-1185">Reference proteome</keyword>